<feature type="signal peptide" evidence="1">
    <location>
        <begin position="1"/>
        <end position="43"/>
    </location>
</feature>
<gene>
    <name evidence="2" type="ORF">ACFOEK_18005</name>
</gene>
<accession>A0ABV7HGD2</accession>
<organism evidence="2 3">
    <name type="scientific">Litoribrevibacter euphylliae</name>
    <dbReference type="NCBI Taxonomy" id="1834034"/>
    <lineage>
        <taxon>Bacteria</taxon>
        <taxon>Pseudomonadati</taxon>
        <taxon>Pseudomonadota</taxon>
        <taxon>Gammaproteobacteria</taxon>
        <taxon>Oceanospirillales</taxon>
        <taxon>Oceanospirillaceae</taxon>
        <taxon>Litoribrevibacter</taxon>
    </lineage>
</organism>
<name>A0ABV7HGD2_9GAMM</name>
<proteinExistence type="predicted"/>
<evidence type="ECO:0000256" key="1">
    <source>
        <dbReference type="SAM" id="SignalP"/>
    </source>
</evidence>
<sequence length="336" mass="36149">MRTTPFHKAQSIQKRSALQNAVTRTTMALMVTSLAIFSQFSQAETPTKAAVVGDSITMGFAADCTGNIWFWDLFCLLGGDQPEHSWFDGSSGNVDSFDDKWDAISSGVNSTKAAAKSGSEMRGGDNNFAYQAQQIVAMTTKPDHVTVELGGNDICNRGCVDPNNCDDPLYTDAEWRTAVRDGLDVLVADLPSGSSVHLGSVPRVQDLRAAGLEKQSNNSWTVNCESLWSTFNVCEIATAGGTFNGENHATRFAGVSAAQQRYNEILREEAEAYNANTAGQNPRGIEVVADYVDEDTLSAGTRSFGSSEIDGGDCFHPSVKGQNLVSDILWMSNPSK</sequence>
<keyword evidence="2" id="KW-0378">Hydrolase</keyword>
<keyword evidence="1" id="KW-0732">Signal</keyword>
<comment type="caution">
    <text evidence="2">The sequence shown here is derived from an EMBL/GenBank/DDBJ whole genome shotgun (WGS) entry which is preliminary data.</text>
</comment>
<dbReference type="SUPFAM" id="SSF52266">
    <property type="entry name" value="SGNH hydrolase"/>
    <property type="match status" value="1"/>
</dbReference>
<evidence type="ECO:0000313" key="3">
    <source>
        <dbReference type="Proteomes" id="UP001595476"/>
    </source>
</evidence>
<dbReference type="Pfam" id="PF00657">
    <property type="entry name" value="Lipase_GDSL"/>
    <property type="match status" value="1"/>
</dbReference>
<feature type="chain" id="PRO_5045966211" evidence="1">
    <location>
        <begin position="44"/>
        <end position="336"/>
    </location>
</feature>
<evidence type="ECO:0000313" key="2">
    <source>
        <dbReference type="EMBL" id="MFC3152939.1"/>
    </source>
</evidence>
<reference evidence="3" key="1">
    <citation type="journal article" date="2019" name="Int. J. Syst. Evol. Microbiol.">
        <title>The Global Catalogue of Microorganisms (GCM) 10K type strain sequencing project: providing services to taxonomists for standard genome sequencing and annotation.</title>
        <authorList>
            <consortium name="The Broad Institute Genomics Platform"/>
            <consortium name="The Broad Institute Genome Sequencing Center for Infectious Disease"/>
            <person name="Wu L."/>
            <person name="Ma J."/>
        </authorList>
    </citation>
    <scope>NUCLEOTIDE SEQUENCE [LARGE SCALE GENOMIC DNA]</scope>
    <source>
        <strain evidence="3">KCTC 52438</strain>
    </source>
</reference>
<dbReference type="Gene3D" id="3.40.50.1110">
    <property type="entry name" value="SGNH hydrolase"/>
    <property type="match status" value="1"/>
</dbReference>
<dbReference type="InterPro" id="IPR036514">
    <property type="entry name" value="SGNH_hydro_sf"/>
</dbReference>
<dbReference type="InterPro" id="IPR001087">
    <property type="entry name" value="GDSL"/>
</dbReference>
<dbReference type="EMBL" id="JBHRSZ010000007">
    <property type="protein sequence ID" value="MFC3152939.1"/>
    <property type="molecule type" value="Genomic_DNA"/>
</dbReference>
<protein>
    <submittedName>
        <fullName evidence="2">SGNH/GDSL hydrolase family protein</fullName>
    </submittedName>
</protein>
<dbReference type="RefSeq" id="WP_386722861.1">
    <property type="nucleotide sequence ID" value="NZ_JBHRSZ010000007.1"/>
</dbReference>
<dbReference type="GO" id="GO:0016787">
    <property type="term" value="F:hydrolase activity"/>
    <property type="evidence" value="ECO:0007669"/>
    <property type="project" value="UniProtKB-KW"/>
</dbReference>
<dbReference type="Proteomes" id="UP001595476">
    <property type="component" value="Unassembled WGS sequence"/>
</dbReference>
<keyword evidence="3" id="KW-1185">Reference proteome</keyword>